<gene>
    <name evidence="1" type="ORF">NIES267_54960</name>
</gene>
<sequence>MPLPNNFSEWENLQDLVRKDHNKDVREYFKNQADNDISTPKARLKHTCLIKDEDTAVMTQLRMWLFEITVGRAQAVQRPIYGIPVQELQRDVKFKPQIKLFFKEDFDRTIHDGTIPLSEGEITFRLMNESSETISRSKAESLARKIRDELTKPVLIWGKGWFKCTYLDKDRGYDFRLLVKSKTEGERVIKEILKIQSHSFDNNNLQFIDHDRNYPINPGTHRVYGRTVKKYRQRPRVDVRFKYAQLLIHGQQNAINLVAHAGSRFRSVIHKF</sequence>
<name>A0A1Z4LXT3_9CYAN</name>
<dbReference type="OrthoDB" id="582963at2"/>
<proteinExistence type="predicted"/>
<dbReference type="AlphaFoldDB" id="A0A1Z4LXT3"/>
<organism evidence="1 2">
    <name type="scientific">Calothrix parasitica NIES-267</name>
    <dbReference type="NCBI Taxonomy" id="1973488"/>
    <lineage>
        <taxon>Bacteria</taxon>
        <taxon>Bacillati</taxon>
        <taxon>Cyanobacteriota</taxon>
        <taxon>Cyanophyceae</taxon>
        <taxon>Nostocales</taxon>
        <taxon>Calotrichaceae</taxon>
        <taxon>Calothrix</taxon>
    </lineage>
</organism>
<evidence type="ECO:0000313" key="1">
    <source>
        <dbReference type="EMBL" id="BAY85990.1"/>
    </source>
</evidence>
<protein>
    <submittedName>
        <fullName evidence="1">Uncharacterized protein</fullName>
    </submittedName>
</protein>
<keyword evidence="2" id="KW-1185">Reference proteome</keyword>
<reference evidence="1 2" key="1">
    <citation type="submission" date="2017-06" db="EMBL/GenBank/DDBJ databases">
        <title>Genome sequencing of cyanobaciteial culture collection at National Institute for Environmental Studies (NIES).</title>
        <authorList>
            <person name="Hirose Y."/>
            <person name="Shimura Y."/>
            <person name="Fujisawa T."/>
            <person name="Nakamura Y."/>
            <person name="Kawachi M."/>
        </authorList>
    </citation>
    <scope>NUCLEOTIDE SEQUENCE [LARGE SCALE GENOMIC DNA]</scope>
    <source>
        <strain evidence="1 2">NIES-267</strain>
    </source>
</reference>
<dbReference type="Proteomes" id="UP000218418">
    <property type="component" value="Chromosome"/>
</dbReference>
<dbReference type="EMBL" id="AP018227">
    <property type="protein sequence ID" value="BAY85990.1"/>
    <property type="molecule type" value="Genomic_DNA"/>
</dbReference>
<accession>A0A1Z4LXT3</accession>
<evidence type="ECO:0000313" key="2">
    <source>
        <dbReference type="Proteomes" id="UP000218418"/>
    </source>
</evidence>